<evidence type="ECO:0000313" key="10">
    <source>
        <dbReference type="EMBL" id="PRX40844.1"/>
    </source>
</evidence>
<comment type="caution">
    <text evidence="10">The sequence shown here is derived from an EMBL/GenBank/DDBJ whole genome shotgun (WGS) entry which is preliminary data.</text>
</comment>
<keyword evidence="3" id="KW-0309">Germination</keyword>
<keyword evidence="6" id="KW-0564">Palmitate</keyword>
<evidence type="ECO:0000256" key="5">
    <source>
        <dbReference type="ARBA" id="ARBA00023136"/>
    </source>
</evidence>
<dbReference type="PROSITE" id="PS51257">
    <property type="entry name" value="PROKAR_LIPOPROTEIN"/>
    <property type="match status" value="1"/>
</dbReference>
<gene>
    <name evidence="10" type="ORF">CLV97_11035</name>
</gene>
<proteinExistence type="inferred from homology"/>
<keyword evidence="7" id="KW-0449">Lipoprotein</keyword>
<feature type="domain" description="Spore germination GerAC-like C-terminal" evidence="8">
    <location>
        <begin position="231"/>
        <end position="392"/>
    </location>
</feature>
<sequence>MSRRLFNLLVWVLVMGLLSGCWDRREIEQRSSVFAMAIDEHPKGVEVSVQIPIPIMIVGSGGGGGGQGGQGAVHNFSAVGKTVYEALENLQNQTNHDLFLGHTRLLFLSEKVVRNKGMKILDALRRHPEIRRQIWPLIVDGPAKDALMVKLRLAEIPTEYILDFVENGSSHGRMADTTLGQWFINQSDPTRSAYINYLHVEPGMGGGQGDSVGQGNSDGQGGNADGKVFWKGLAVMKGDHMVGSLSREESNPILELVEEKAGYPVRLKCSDGKGMITFEPKVVDPSVSVSHQGKKVKIRVKVEVWGGVVENTCSKLDLSQEQVLNKVEKWLEQAYEKQFRKTLHLAQKKFRTDVFQFGSFLHAYHPHLWNRIDWERDFPKADVKADYQVTINTLSLEAH</sequence>
<dbReference type="GO" id="GO:0009847">
    <property type="term" value="P:spore germination"/>
    <property type="evidence" value="ECO:0007669"/>
    <property type="project" value="InterPro"/>
</dbReference>
<evidence type="ECO:0000256" key="2">
    <source>
        <dbReference type="ARBA" id="ARBA00007886"/>
    </source>
</evidence>
<evidence type="ECO:0000259" key="9">
    <source>
        <dbReference type="Pfam" id="PF25198"/>
    </source>
</evidence>
<evidence type="ECO:0000313" key="11">
    <source>
        <dbReference type="Proteomes" id="UP000237797"/>
    </source>
</evidence>
<protein>
    <submittedName>
        <fullName evidence="10">Ger(X)C family germination protein</fullName>
    </submittedName>
</protein>
<reference evidence="10 11" key="1">
    <citation type="submission" date="2018-03" db="EMBL/GenBank/DDBJ databases">
        <title>Genomic Encyclopedia of Archaeal and Bacterial Type Strains, Phase II (KMG-II): from individual species to whole genera.</title>
        <authorList>
            <person name="Goeker M."/>
        </authorList>
    </citation>
    <scope>NUCLEOTIDE SEQUENCE [LARGE SCALE GENOMIC DNA]</scope>
    <source>
        <strain evidence="10 11">DSM 44946</strain>
    </source>
</reference>
<dbReference type="RefSeq" id="WP_146130431.1">
    <property type="nucleotide sequence ID" value="NZ_PVNE01000010.1"/>
</dbReference>
<evidence type="ECO:0000256" key="3">
    <source>
        <dbReference type="ARBA" id="ARBA00022544"/>
    </source>
</evidence>
<evidence type="ECO:0000256" key="4">
    <source>
        <dbReference type="ARBA" id="ARBA00022729"/>
    </source>
</evidence>
<evidence type="ECO:0000259" key="8">
    <source>
        <dbReference type="Pfam" id="PF05504"/>
    </source>
</evidence>
<feature type="domain" description="Spore germination protein N-terminal" evidence="9">
    <location>
        <begin position="23"/>
        <end position="199"/>
    </location>
</feature>
<keyword evidence="4" id="KW-0732">Signal</keyword>
<dbReference type="InterPro" id="IPR008844">
    <property type="entry name" value="Spore_GerAC-like"/>
</dbReference>
<organism evidence="10 11">
    <name type="scientific">Planifilum fimeticola</name>
    <dbReference type="NCBI Taxonomy" id="201975"/>
    <lineage>
        <taxon>Bacteria</taxon>
        <taxon>Bacillati</taxon>
        <taxon>Bacillota</taxon>
        <taxon>Bacilli</taxon>
        <taxon>Bacillales</taxon>
        <taxon>Thermoactinomycetaceae</taxon>
        <taxon>Planifilum</taxon>
    </lineage>
</organism>
<comment type="subcellular location">
    <subcellularLocation>
        <location evidence="1">Membrane</location>
        <topology evidence="1">Lipid-anchor</topology>
    </subcellularLocation>
</comment>
<dbReference type="PANTHER" id="PTHR35789">
    <property type="entry name" value="SPORE GERMINATION PROTEIN B3"/>
    <property type="match status" value="1"/>
</dbReference>
<dbReference type="InterPro" id="IPR038501">
    <property type="entry name" value="Spore_GerAC_C_sf"/>
</dbReference>
<dbReference type="Pfam" id="PF05504">
    <property type="entry name" value="Spore_GerAC"/>
    <property type="match status" value="1"/>
</dbReference>
<comment type="similarity">
    <text evidence="2">Belongs to the GerABKC lipoprotein family.</text>
</comment>
<dbReference type="OrthoDB" id="9816067at2"/>
<dbReference type="AlphaFoldDB" id="A0A2T0LF67"/>
<dbReference type="Gene3D" id="3.30.300.210">
    <property type="entry name" value="Nutrient germinant receptor protein C, domain 3"/>
    <property type="match status" value="1"/>
</dbReference>
<dbReference type="PANTHER" id="PTHR35789:SF1">
    <property type="entry name" value="SPORE GERMINATION PROTEIN B3"/>
    <property type="match status" value="1"/>
</dbReference>
<dbReference type="InterPro" id="IPR046953">
    <property type="entry name" value="Spore_GerAC-like_C"/>
</dbReference>
<dbReference type="NCBIfam" id="TIGR02887">
    <property type="entry name" value="spore_ger_x_C"/>
    <property type="match status" value="1"/>
</dbReference>
<dbReference type="EMBL" id="PVNE01000010">
    <property type="protein sequence ID" value="PRX40844.1"/>
    <property type="molecule type" value="Genomic_DNA"/>
</dbReference>
<keyword evidence="5" id="KW-0472">Membrane</keyword>
<dbReference type="InterPro" id="IPR057336">
    <property type="entry name" value="GerAC_N"/>
</dbReference>
<dbReference type="Pfam" id="PF25198">
    <property type="entry name" value="Spore_GerAC_N"/>
    <property type="match status" value="1"/>
</dbReference>
<evidence type="ECO:0000256" key="1">
    <source>
        <dbReference type="ARBA" id="ARBA00004635"/>
    </source>
</evidence>
<accession>A0A2T0LF67</accession>
<evidence type="ECO:0000256" key="6">
    <source>
        <dbReference type="ARBA" id="ARBA00023139"/>
    </source>
</evidence>
<dbReference type="Proteomes" id="UP000237797">
    <property type="component" value="Unassembled WGS sequence"/>
</dbReference>
<dbReference type="GO" id="GO:0016020">
    <property type="term" value="C:membrane"/>
    <property type="evidence" value="ECO:0007669"/>
    <property type="project" value="UniProtKB-SubCell"/>
</dbReference>
<keyword evidence="11" id="KW-1185">Reference proteome</keyword>
<evidence type="ECO:0000256" key="7">
    <source>
        <dbReference type="ARBA" id="ARBA00023288"/>
    </source>
</evidence>
<name>A0A2T0LF67_9BACL</name>